<comment type="caution">
    <text evidence="1">The sequence shown here is derived from an EMBL/GenBank/DDBJ whole genome shotgun (WGS) entry which is preliminary data.</text>
</comment>
<gene>
    <name evidence="1" type="ORF">LS45_15215</name>
</gene>
<sequence length="106" mass="11592">MKYQIAKLYRGDEFRGYAIAVDGQLLERQVSTVISTDPGSITTATVVFKLDSDHAENQITINLDREVPIQINGSTADSTVEAIKKAADEGAKRGFREAANAFMGRK</sequence>
<evidence type="ECO:0000313" key="1">
    <source>
        <dbReference type="EMBL" id="KII04394.1"/>
    </source>
</evidence>
<dbReference type="Proteomes" id="UP000031820">
    <property type="component" value="Unassembled WGS sequence"/>
</dbReference>
<dbReference type="RefSeq" id="WP_032409593.1">
    <property type="nucleotide sequence ID" value="NZ_CAAGWJ010000011.1"/>
</dbReference>
<dbReference type="EMBL" id="JRRF01000012">
    <property type="protein sequence ID" value="KII04394.1"/>
    <property type="molecule type" value="Genomic_DNA"/>
</dbReference>
<organism evidence="1 2">
    <name type="scientific">Klebsiella pneumoniae</name>
    <dbReference type="NCBI Taxonomy" id="573"/>
    <lineage>
        <taxon>Bacteria</taxon>
        <taxon>Pseudomonadati</taxon>
        <taxon>Pseudomonadota</taxon>
        <taxon>Gammaproteobacteria</taxon>
        <taxon>Enterobacterales</taxon>
        <taxon>Enterobacteriaceae</taxon>
        <taxon>Klebsiella/Raoultella group</taxon>
        <taxon>Klebsiella</taxon>
        <taxon>Klebsiella pneumoniae complex</taxon>
    </lineage>
</organism>
<dbReference type="AlphaFoldDB" id="A0AAW3FZS0"/>
<evidence type="ECO:0000313" key="2">
    <source>
        <dbReference type="Proteomes" id="UP000031820"/>
    </source>
</evidence>
<protein>
    <submittedName>
        <fullName evidence="1">Uncharacterized protein</fullName>
    </submittedName>
</protein>
<reference evidence="1 2" key="1">
    <citation type="submission" date="2014-10" db="EMBL/GenBank/DDBJ databases">
        <title>Plasmid movement, recombination, and chromosomal integration amongst multidrug resistant commensal Escherichia coli clones within a single commercial turkey flock.</title>
        <authorList>
            <person name="Lang K."/>
            <person name="Dorn K."/>
            <person name="Danzeisen J."/>
            <person name="Johnson T."/>
        </authorList>
    </citation>
    <scope>NUCLEOTIDE SEQUENCE [LARGE SCALE GENOMIC DNA]</scope>
    <source>
        <strain evidence="1 2">UMNturkey9</strain>
    </source>
</reference>
<name>A0AAW3FZS0_KLEPN</name>
<accession>A0AAW3FZS0</accession>
<proteinExistence type="predicted"/>